<feature type="transmembrane region" description="Helical" evidence="3">
    <location>
        <begin position="43"/>
        <end position="64"/>
    </location>
</feature>
<dbReference type="SUPFAM" id="SSF56176">
    <property type="entry name" value="FAD-binding/transporter-associated domain-like"/>
    <property type="match status" value="1"/>
</dbReference>
<dbReference type="SUPFAM" id="SSF53335">
    <property type="entry name" value="S-adenosyl-L-methionine-dependent methyltransferases"/>
    <property type="match status" value="1"/>
</dbReference>
<evidence type="ECO:0000256" key="2">
    <source>
        <dbReference type="ARBA" id="ARBA00022827"/>
    </source>
</evidence>
<keyword evidence="3" id="KW-0812">Transmembrane</keyword>
<evidence type="ECO:0000256" key="1">
    <source>
        <dbReference type="ARBA" id="ARBA00022630"/>
    </source>
</evidence>
<keyword evidence="3" id="KW-0472">Membrane</keyword>
<evidence type="ECO:0000259" key="4">
    <source>
        <dbReference type="PROSITE" id="PS51387"/>
    </source>
</evidence>
<dbReference type="PROSITE" id="PS51387">
    <property type="entry name" value="FAD_PCMH"/>
    <property type="match status" value="1"/>
</dbReference>
<dbReference type="InterPro" id="IPR029063">
    <property type="entry name" value="SAM-dependent_MTases_sf"/>
</dbReference>
<dbReference type="GO" id="GO:0071949">
    <property type="term" value="F:FAD binding"/>
    <property type="evidence" value="ECO:0007669"/>
    <property type="project" value="InterPro"/>
</dbReference>
<accession>A0A3G4ZQM8</accession>
<dbReference type="Pfam" id="PF01565">
    <property type="entry name" value="FAD_binding_4"/>
    <property type="match status" value="1"/>
</dbReference>
<evidence type="ECO:0000256" key="3">
    <source>
        <dbReference type="SAM" id="Phobius"/>
    </source>
</evidence>
<dbReference type="InterPro" id="IPR010031">
    <property type="entry name" value="FAD_lactone_oxidase-like"/>
</dbReference>
<dbReference type="InterPro" id="IPR036318">
    <property type="entry name" value="FAD-bd_PCMH-like_sf"/>
</dbReference>
<protein>
    <submittedName>
        <fullName evidence="5">Oxidoreductase FAD-binding</fullName>
    </submittedName>
</protein>
<dbReference type="EMBL" id="MK071981">
    <property type="protein sequence ID" value="AYV75923.1"/>
    <property type="molecule type" value="Genomic_DNA"/>
</dbReference>
<dbReference type="Gene3D" id="3.30.465.10">
    <property type="match status" value="1"/>
</dbReference>
<dbReference type="InterPro" id="IPR006094">
    <property type="entry name" value="Oxid_FAD_bind_N"/>
</dbReference>
<organism evidence="5">
    <name type="scientific">Terrestrivirus sp</name>
    <dbReference type="NCBI Taxonomy" id="2487775"/>
    <lineage>
        <taxon>Viruses</taxon>
        <taxon>Varidnaviria</taxon>
        <taxon>Bamfordvirae</taxon>
        <taxon>Nucleocytoviricota</taxon>
        <taxon>Megaviricetes</taxon>
        <taxon>Imitervirales</taxon>
        <taxon>Mimiviridae</taxon>
        <taxon>Klosneuvirinae</taxon>
    </lineage>
</organism>
<dbReference type="PANTHER" id="PTHR43762">
    <property type="entry name" value="L-GULONOLACTONE OXIDASE"/>
    <property type="match status" value="1"/>
</dbReference>
<reference evidence="5" key="1">
    <citation type="submission" date="2018-10" db="EMBL/GenBank/DDBJ databases">
        <title>Hidden diversity of soil giant viruses.</title>
        <authorList>
            <person name="Schulz F."/>
            <person name="Alteio L."/>
            <person name="Goudeau D."/>
            <person name="Ryan E.M."/>
            <person name="Malmstrom R.R."/>
            <person name="Blanchard J."/>
            <person name="Woyke T."/>
        </authorList>
    </citation>
    <scope>NUCLEOTIDE SEQUENCE</scope>
    <source>
        <strain evidence="5">TEV1</strain>
    </source>
</reference>
<dbReference type="GO" id="GO:0003885">
    <property type="term" value="F:D-arabinono-1,4-lactone oxidase activity"/>
    <property type="evidence" value="ECO:0007669"/>
    <property type="project" value="TreeGrafter"/>
</dbReference>
<dbReference type="Gene3D" id="3.40.50.150">
    <property type="entry name" value="Vaccinia Virus protein VP39"/>
    <property type="match status" value="1"/>
</dbReference>
<keyword evidence="1" id="KW-0285">Flavoprotein</keyword>
<feature type="domain" description="FAD-binding PCMH-type" evidence="4">
    <location>
        <begin position="85"/>
        <end position="255"/>
    </location>
</feature>
<dbReference type="InterPro" id="IPR016164">
    <property type="entry name" value="FAD-linked_Oxase-like_C"/>
</dbReference>
<feature type="transmembrane region" description="Helical" evidence="3">
    <location>
        <begin position="231"/>
        <end position="250"/>
    </location>
</feature>
<keyword evidence="3" id="KW-1133">Transmembrane helix</keyword>
<dbReference type="SUPFAM" id="SSF55103">
    <property type="entry name" value="FAD-linked oxidases, C-terminal domain"/>
    <property type="match status" value="1"/>
</dbReference>
<evidence type="ECO:0000313" key="5">
    <source>
        <dbReference type="EMBL" id="AYV75923.1"/>
    </source>
</evidence>
<dbReference type="InterPro" id="IPR016166">
    <property type="entry name" value="FAD-bd_PCMH"/>
</dbReference>
<gene>
    <name evidence="5" type="ORF">Terrestrivirus3_192</name>
</gene>
<proteinExistence type="predicted"/>
<dbReference type="InterPro" id="IPR016169">
    <property type="entry name" value="FAD-bd_PCMH_sub2"/>
</dbReference>
<name>A0A3G4ZQM8_9VIRU</name>
<dbReference type="PANTHER" id="PTHR43762:SF1">
    <property type="entry name" value="D-ARABINONO-1,4-LACTONE OXIDASE"/>
    <property type="match status" value="1"/>
</dbReference>
<keyword evidence="2" id="KW-0274">FAD</keyword>
<sequence length="1125" mass="132000">MTSVYEKISKMNPFDANHLNKLVNFTNFDVPFMQSFLPEFGDYRFHLVHAMIYVPLMMCIYNFIKKPKKPYIDTTHRIDDISDRNTTQIRGVIEVLSIDDIKETIQLCKEQQCSLSICGTRHTMGGHTITKDGYQLDMKKFNRILSYDHKNGLVTVQPGITWLELTSFLDPHGKRPHTQQSYGSFTTGGSLGPNCHGVSSDDCLIESVKSLKLIDAHCNIVECSAEKNSELFYCVVGGYGLFGVVFEITFKVSKNCMTKMKVIKATVKDFDQKYTPLINNPEVPIKIARIDITNMTNISIYAFNAMENESITPINRHPNRMSAASQLMYKWIVPSYRFQRLRYGYEKLFGKPIDWSGTSLSCNQLLYETAEPLSKLYCPLIWKDDTHILQEFFVPKEKFNEFMDFLKVFSKDLKKYTKNKLLNITIRYVNAENRTKLSYARTNSYAFVFYWRSKIKNDSDAELEQIHLRLCDEAIKLGGSFYLPYRHHYTHKELEAAYPNIYDFVMTKLKYDPNGIFSNNWYCYVQTLLLQSKDNKRKFVGTIHKVDPKIFDEDDELQVGAMKQSFIFADKKNPEYEFQKIVKDPLELSNFKIFLDNIFTLVDSSMIIAELAKCKDMTDFEIFKRIKGFVNKYNSNKMNKLQFIRNNIKLLNSQRDDITGQLDTVCKTLGINSIDGICVFGEPGRYIKSLGKTVKINKKNVFVVNDQPSFTDIIERNSIRPIGKVITSEQLCQIKTNSMDFVIIMIGIHHYDKEFLEMLMNHINRILRKNGKFIIREHNADEFIMHRVHCAHIIFNAITGVSDENEKNEYRNFHTVVEWRDYIQQFGFKSFGRYFVQKNDPTEDYMITFIKTNNISLETEYELRLKRSFNSTLFTLPEWYTVQFIQEYGKYLETIPYYEFPYWHCVRTYFKLMKDMTKKSIKEVGYRNTFLSDGFMMDSVVGSIFVSQMLFLSGVSFIPRQVYKHVKEDRVLHAKISFKTTMDKIDESESGEKSFKEEISQNKQLVDDGLKILYKNTTNDRDEYIIEMKRYKPFYRVVRYLIGKGSTIHNVSGHTRVQIKFLVPENKHDEIVTKLSDFGDYLTEYSFYESMTHKEVSFLIGFDRFEELFAYIDKENIPVMHMFDY</sequence>